<evidence type="ECO:0000256" key="9">
    <source>
        <dbReference type="ARBA" id="ARBA00023136"/>
    </source>
</evidence>
<keyword evidence="13" id="KW-1185">Reference proteome</keyword>
<dbReference type="Pfam" id="PF00702">
    <property type="entry name" value="Hydrolase"/>
    <property type="match status" value="1"/>
</dbReference>
<evidence type="ECO:0000256" key="2">
    <source>
        <dbReference type="ARBA" id="ARBA00006024"/>
    </source>
</evidence>
<name>A0ABV7WSU6_9GAMM</name>
<dbReference type="CDD" id="cd00371">
    <property type="entry name" value="HMA"/>
    <property type="match status" value="2"/>
</dbReference>
<feature type="transmembrane region" description="Helical" evidence="10">
    <location>
        <begin position="400"/>
        <end position="422"/>
    </location>
</feature>
<dbReference type="InterPro" id="IPR059000">
    <property type="entry name" value="ATPase_P-type_domA"/>
</dbReference>
<feature type="transmembrane region" description="Helical" evidence="10">
    <location>
        <begin position="248"/>
        <end position="266"/>
    </location>
</feature>
<dbReference type="SUPFAM" id="SSF81665">
    <property type="entry name" value="Calcium ATPase, transmembrane domain M"/>
    <property type="match status" value="1"/>
</dbReference>
<dbReference type="RefSeq" id="WP_377362597.1">
    <property type="nucleotide sequence ID" value="NZ_JBHRYN010000008.1"/>
</dbReference>
<evidence type="ECO:0000256" key="8">
    <source>
        <dbReference type="ARBA" id="ARBA00022989"/>
    </source>
</evidence>
<evidence type="ECO:0000256" key="1">
    <source>
        <dbReference type="ARBA" id="ARBA00004127"/>
    </source>
</evidence>
<protein>
    <submittedName>
        <fullName evidence="12">Heavy metal translocating P-type ATPase</fullName>
    </submittedName>
</protein>
<dbReference type="InterPro" id="IPR023298">
    <property type="entry name" value="ATPase_P-typ_TM_dom_sf"/>
</dbReference>
<evidence type="ECO:0000313" key="13">
    <source>
        <dbReference type="Proteomes" id="UP001595710"/>
    </source>
</evidence>
<dbReference type="PROSITE" id="PS01047">
    <property type="entry name" value="HMA_1"/>
    <property type="match status" value="2"/>
</dbReference>
<gene>
    <name evidence="12" type="ORF">ACFOND_06935</name>
</gene>
<feature type="transmembrane region" description="Helical" evidence="10">
    <location>
        <begin position="182"/>
        <end position="202"/>
    </location>
</feature>
<dbReference type="PANTHER" id="PTHR43520:SF8">
    <property type="entry name" value="P-TYPE CU(+) TRANSPORTER"/>
    <property type="match status" value="1"/>
</dbReference>
<dbReference type="InterPro" id="IPR008250">
    <property type="entry name" value="ATPase_P-typ_transduc_dom_A_sf"/>
</dbReference>
<comment type="subcellular location">
    <subcellularLocation>
        <location evidence="10">Cell membrane</location>
    </subcellularLocation>
    <subcellularLocation>
        <location evidence="1">Endomembrane system</location>
        <topology evidence="1">Multi-pass membrane protein</topology>
    </subcellularLocation>
</comment>
<sequence length="792" mass="85378">MSDNQNNRFIIPITGLTCASCVSRLERSLTKRDAVESVSVNLALANADIRLKDKADAVNLPEWVKASGFDTETMSATFSVQNVTCASCTARIEKVLLKLPGVQSANANLATSTLKVTWVNGLIQKSDIVAKLAQINYPVVDDNQEQSAAESSRAKPLAREAVMGAALSLPMVIAMIGELAGLGWMLPALVQFLLTLPVQFIIGRRFYVGAYHSLKNGSANMDVLVALGTTTAFFYSLYLWLFTPSMHLYFEAAAVVITLVVVGKWLEERAKYITGNAIRKLMQLQPSNASKWEEGELVKTPITDLKVKDEIQVTPGETIPADGVIVKGATTIDESMLTGESVPVSKIKGETVLAGTQNGNGSIRVRLEATSENFRLKQIVDLVNDAQMKKPEIQKTVDKIAAVFVPIVIGIAALTLLSQWWFNSFDVALMAAVSVLVIACPCALGLATPTAIMASSGVGARVGVLIRDIDQLQLLAGTKAIVFDKTGTLTQGQPKVTYKHTPRHAESELRYVKSIAQNSQHPLAHAITEHLADLESHSNHFEFENISGQGVIAHFNDDRYLFGNEKLLSAHQVVIKEEDRPSKDTAASVVWVSKNQQLIARFDIEDSPRDDAKQTIDQLHQRGIKTWMLSGDNNAAATSIATQLGIDNAIGELMPEHKAQAINQLIKSHGKVVMVGDGINDAPALAAASASIAMGTGTDVAMDTAGITLMQPKLGLIVAAIDIAVKTQHKIKQNLFWAFIYNCIGIPLAAFGLLSPIVAGAAMAFSSVSVVLSSILLLSWTPKSITQQEPQK</sequence>
<feature type="transmembrane region" description="Helical" evidence="10">
    <location>
        <begin position="428"/>
        <end position="447"/>
    </location>
</feature>
<dbReference type="NCBIfam" id="TIGR01494">
    <property type="entry name" value="ATPase_P-type"/>
    <property type="match status" value="1"/>
</dbReference>
<dbReference type="InterPro" id="IPR044492">
    <property type="entry name" value="P_typ_ATPase_HD_dom"/>
</dbReference>
<dbReference type="SUPFAM" id="SSF55008">
    <property type="entry name" value="HMA, heavy metal-associated domain"/>
    <property type="match status" value="2"/>
</dbReference>
<dbReference type="InterPro" id="IPR036412">
    <property type="entry name" value="HAD-like_sf"/>
</dbReference>
<dbReference type="Gene3D" id="3.40.50.1000">
    <property type="entry name" value="HAD superfamily/HAD-like"/>
    <property type="match status" value="1"/>
</dbReference>
<dbReference type="PANTHER" id="PTHR43520">
    <property type="entry name" value="ATP7, ISOFORM B"/>
    <property type="match status" value="1"/>
</dbReference>
<keyword evidence="6 10" id="KW-0067">ATP-binding</keyword>
<keyword evidence="3 10" id="KW-0812">Transmembrane</keyword>
<evidence type="ECO:0000256" key="7">
    <source>
        <dbReference type="ARBA" id="ARBA00022967"/>
    </source>
</evidence>
<dbReference type="Gene3D" id="3.40.1110.10">
    <property type="entry name" value="Calcium-transporting ATPase, cytoplasmic domain N"/>
    <property type="match status" value="1"/>
</dbReference>
<dbReference type="InterPro" id="IPR023299">
    <property type="entry name" value="ATPase_P-typ_cyto_dom_N"/>
</dbReference>
<keyword evidence="5 10" id="KW-0547">Nucleotide-binding</keyword>
<dbReference type="PROSITE" id="PS00154">
    <property type="entry name" value="ATPASE_E1_E2"/>
    <property type="match status" value="1"/>
</dbReference>
<dbReference type="Pfam" id="PF00122">
    <property type="entry name" value="E1-E2_ATPase"/>
    <property type="match status" value="1"/>
</dbReference>
<evidence type="ECO:0000256" key="5">
    <source>
        <dbReference type="ARBA" id="ARBA00022741"/>
    </source>
</evidence>
<dbReference type="EMBL" id="JBHRYN010000008">
    <property type="protein sequence ID" value="MFC3701374.1"/>
    <property type="molecule type" value="Genomic_DNA"/>
</dbReference>
<dbReference type="InterPro" id="IPR036163">
    <property type="entry name" value="HMA_dom_sf"/>
</dbReference>
<evidence type="ECO:0000256" key="4">
    <source>
        <dbReference type="ARBA" id="ARBA00022723"/>
    </source>
</evidence>
<comment type="similarity">
    <text evidence="2 10">Belongs to the cation transport ATPase (P-type) (TC 3.A.3) family. Type IB subfamily.</text>
</comment>
<comment type="caution">
    <text evidence="12">The sequence shown here is derived from an EMBL/GenBank/DDBJ whole genome shotgun (WGS) entry which is preliminary data.</text>
</comment>
<dbReference type="InterPro" id="IPR023214">
    <property type="entry name" value="HAD_sf"/>
</dbReference>
<dbReference type="InterPro" id="IPR018303">
    <property type="entry name" value="ATPase_P-typ_P_site"/>
</dbReference>
<evidence type="ECO:0000256" key="3">
    <source>
        <dbReference type="ARBA" id="ARBA00022692"/>
    </source>
</evidence>
<feature type="transmembrane region" description="Helical" evidence="10">
    <location>
        <begin position="760"/>
        <end position="780"/>
    </location>
</feature>
<evidence type="ECO:0000259" key="11">
    <source>
        <dbReference type="PROSITE" id="PS50846"/>
    </source>
</evidence>
<keyword evidence="8 10" id="KW-1133">Transmembrane helix</keyword>
<evidence type="ECO:0000256" key="10">
    <source>
        <dbReference type="RuleBase" id="RU362081"/>
    </source>
</evidence>
<feature type="domain" description="HMA" evidence="11">
    <location>
        <begin position="74"/>
        <end position="140"/>
    </location>
</feature>
<reference evidence="13" key="1">
    <citation type="journal article" date="2019" name="Int. J. Syst. Evol. Microbiol.">
        <title>The Global Catalogue of Microorganisms (GCM) 10K type strain sequencing project: providing services to taxonomists for standard genome sequencing and annotation.</title>
        <authorList>
            <consortium name="The Broad Institute Genomics Platform"/>
            <consortium name="The Broad Institute Genome Sequencing Center for Infectious Disease"/>
            <person name="Wu L."/>
            <person name="Ma J."/>
        </authorList>
    </citation>
    <scope>NUCLEOTIDE SEQUENCE [LARGE SCALE GENOMIC DNA]</scope>
    <source>
        <strain evidence="13">CECT 8288</strain>
    </source>
</reference>
<dbReference type="SFLD" id="SFLDF00027">
    <property type="entry name" value="p-type_atpase"/>
    <property type="match status" value="1"/>
</dbReference>
<organism evidence="12 13">
    <name type="scientific">Reinekea marina</name>
    <dbReference type="NCBI Taxonomy" id="1310421"/>
    <lineage>
        <taxon>Bacteria</taxon>
        <taxon>Pseudomonadati</taxon>
        <taxon>Pseudomonadota</taxon>
        <taxon>Gammaproteobacteria</taxon>
        <taxon>Oceanospirillales</taxon>
        <taxon>Saccharospirillaceae</taxon>
        <taxon>Reinekea</taxon>
    </lineage>
</organism>
<feature type="transmembrane region" description="Helical" evidence="10">
    <location>
        <begin position="735"/>
        <end position="754"/>
    </location>
</feature>
<dbReference type="PRINTS" id="PR00119">
    <property type="entry name" value="CATATPASE"/>
</dbReference>
<evidence type="ECO:0000256" key="6">
    <source>
        <dbReference type="ARBA" id="ARBA00022840"/>
    </source>
</evidence>
<dbReference type="InterPro" id="IPR027256">
    <property type="entry name" value="P-typ_ATPase_IB"/>
</dbReference>
<dbReference type="Proteomes" id="UP001595710">
    <property type="component" value="Unassembled WGS sequence"/>
</dbReference>
<dbReference type="NCBIfam" id="TIGR01511">
    <property type="entry name" value="ATPase-IB1_Cu"/>
    <property type="match status" value="1"/>
</dbReference>
<evidence type="ECO:0000313" key="12">
    <source>
        <dbReference type="EMBL" id="MFC3701374.1"/>
    </source>
</evidence>
<dbReference type="InterPro" id="IPR017969">
    <property type="entry name" value="Heavy-metal-associated_CS"/>
</dbReference>
<dbReference type="SFLD" id="SFLDS00003">
    <property type="entry name" value="Haloacid_Dehalogenase"/>
    <property type="match status" value="1"/>
</dbReference>
<dbReference type="Pfam" id="PF00403">
    <property type="entry name" value="HMA"/>
    <property type="match status" value="2"/>
</dbReference>
<keyword evidence="10" id="KW-1003">Cell membrane</keyword>
<dbReference type="SUPFAM" id="SSF56784">
    <property type="entry name" value="HAD-like"/>
    <property type="match status" value="1"/>
</dbReference>
<dbReference type="PRINTS" id="PR00941">
    <property type="entry name" value="CDATPASE"/>
</dbReference>
<feature type="domain" description="HMA" evidence="11">
    <location>
        <begin position="7"/>
        <end position="72"/>
    </location>
</feature>
<dbReference type="CDD" id="cd02094">
    <property type="entry name" value="P-type_ATPase_Cu-like"/>
    <property type="match status" value="1"/>
</dbReference>
<dbReference type="InterPro" id="IPR001757">
    <property type="entry name" value="P_typ_ATPase"/>
</dbReference>
<keyword evidence="7" id="KW-1278">Translocase</keyword>
<proteinExistence type="inferred from homology"/>
<dbReference type="PROSITE" id="PS50846">
    <property type="entry name" value="HMA_2"/>
    <property type="match status" value="2"/>
</dbReference>
<dbReference type="SUPFAM" id="SSF81653">
    <property type="entry name" value="Calcium ATPase, transduction domain A"/>
    <property type="match status" value="1"/>
</dbReference>
<keyword evidence="9 10" id="KW-0472">Membrane</keyword>
<feature type="transmembrane region" description="Helical" evidence="10">
    <location>
        <begin position="223"/>
        <end position="242"/>
    </location>
</feature>
<dbReference type="Gene3D" id="3.30.70.100">
    <property type="match status" value="2"/>
</dbReference>
<dbReference type="InterPro" id="IPR006121">
    <property type="entry name" value="HMA_dom"/>
</dbReference>
<dbReference type="Gene3D" id="2.70.150.10">
    <property type="entry name" value="Calcium-transporting ATPase, cytoplasmic transduction domain A"/>
    <property type="match status" value="1"/>
</dbReference>
<keyword evidence="4 10" id="KW-0479">Metal-binding</keyword>
<dbReference type="SFLD" id="SFLDG00002">
    <property type="entry name" value="C1.7:_P-type_atpase_like"/>
    <property type="match status" value="1"/>
</dbReference>
<accession>A0ABV7WSU6</accession>
<dbReference type="NCBIfam" id="TIGR01525">
    <property type="entry name" value="ATPase-IB_hvy"/>
    <property type="match status" value="1"/>
</dbReference>